<proteinExistence type="predicted"/>
<dbReference type="InterPro" id="IPR051531">
    <property type="entry name" value="N-acetyltransferase"/>
</dbReference>
<dbReference type="RefSeq" id="WP_105533444.1">
    <property type="nucleotide sequence ID" value="NZ_PUGF01000021.1"/>
</dbReference>
<evidence type="ECO:0000259" key="1">
    <source>
        <dbReference type="PROSITE" id="PS51186"/>
    </source>
</evidence>
<feature type="domain" description="N-acetyltransferase" evidence="1">
    <location>
        <begin position="14"/>
        <end position="180"/>
    </location>
</feature>
<dbReference type="OrthoDB" id="9801656at2"/>
<dbReference type="Proteomes" id="UP000237839">
    <property type="component" value="Unassembled WGS sequence"/>
</dbReference>
<evidence type="ECO:0000313" key="2">
    <source>
        <dbReference type="EMBL" id="PRC91578.1"/>
    </source>
</evidence>
<dbReference type="Gene3D" id="3.40.630.30">
    <property type="match status" value="1"/>
</dbReference>
<dbReference type="PROSITE" id="PS51186">
    <property type="entry name" value="GNAT"/>
    <property type="match status" value="1"/>
</dbReference>
<dbReference type="InterPro" id="IPR016181">
    <property type="entry name" value="Acyl_CoA_acyltransferase"/>
</dbReference>
<dbReference type="InterPro" id="IPR000182">
    <property type="entry name" value="GNAT_dom"/>
</dbReference>
<accession>A0A2S9GV46</accession>
<name>A0A2S9GV46_9BURK</name>
<dbReference type="Pfam" id="PF13302">
    <property type="entry name" value="Acetyltransf_3"/>
    <property type="match status" value="1"/>
</dbReference>
<dbReference type="SUPFAM" id="SSF55729">
    <property type="entry name" value="Acyl-CoA N-acyltransferases (Nat)"/>
    <property type="match status" value="1"/>
</dbReference>
<sequence length="185" mass="21179">MPQFDLVTISTQRLLLRPMQPSDAAALFAIHSNEEVMRYWSSLPWTSIEVAHERIARDLRAMQAGEYLDLAIVRIEDDLLIGSCTLFRLDEQCRRAEMGYALLHDAWGFGYMNEALQALLKFGFTELALNRVEADIDPRNTGSAKTLERLGFQEEGYLRERWIVDGVSSDSAIYGLLFSDWQARQ</sequence>
<evidence type="ECO:0000313" key="3">
    <source>
        <dbReference type="Proteomes" id="UP000237839"/>
    </source>
</evidence>
<organism evidence="2 3">
    <name type="scientific">Solimicrobium silvestre</name>
    <dbReference type="NCBI Taxonomy" id="2099400"/>
    <lineage>
        <taxon>Bacteria</taxon>
        <taxon>Pseudomonadati</taxon>
        <taxon>Pseudomonadota</taxon>
        <taxon>Betaproteobacteria</taxon>
        <taxon>Burkholderiales</taxon>
        <taxon>Oxalobacteraceae</taxon>
        <taxon>Solimicrobium</taxon>
    </lineage>
</organism>
<keyword evidence="3" id="KW-1185">Reference proteome</keyword>
<comment type="caution">
    <text evidence="2">The sequence shown here is derived from an EMBL/GenBank/DDBJ whole genome shotgun (WGS) entry which is preliminary data.</text>
</comment>
<gene>
    <name evidence="2" type="ORF">S2091_3694</name>
</gene>
<dbReference type="EMBL" id="PUGF01000021">
    <property type="protein sequence ID" value="PRC91578.1"/>
    <property type="molecule type" value="Genomic_DNA"/>
</dbReference>
<reference evidence="2 3" key="1">
    <citation type="submission" date="2018-02" db="EMBL/GenBank/DDBJ databases">
        <title>Solimicrobium silvestre gen. nov., sp. nov., isolated from alpine forest soil.</title>
        <authorList>
            <person name="Margesin R."/>
            <person name="Albuquerque L."/>
            <person name="Zhang D.-C."/>
            <person name="Froufe H.J.C."/>
            <person name="Severino R."/>
            <person name="Roxo I."/>
            <person name="Egas C."/>
            <person name="Da Costa M.S."/>
        </authorList>
    </citation>
    <scope>NUCLEOTIDE SEQUENCE [LARGE SCALE GENOMIC DNA]</scope>
    <source>
        <strain evidence="2 3">S20-91</strain>
    </source>
</reference>
<dbReference type="AlphaFoldDB" id="A0A2S9GV46"/>
<keyword evidence="2" id="KW-0808">Transferase</keyword>
<protein>
    <submittedName>
        <fullName evidence="2">Acetyltransferase including N-acetylase of ribosomal protein</fullName>
    </submittedName>
</protein>
<dbReference type="PANTHER" id="PTHR43792">
    <property type="entry name" value="GNAT FAMILY, PUTATIVE (AFU_ORTHOLOGUE AFUA_3G00765)-RELATED-RELATED"/>
    <property type="match status" value="1"/>
</dbReference>
<dbReference type="GO" id="GO:0016747">
    <property type="term" value="F:acyltransferase activity, transferring groups other than amino-acyl groups"/>
    <property type="evidence" value="ECO:0007669"/>
    <property type="project" value="InterPro"/>
</dbReference>